<dbReference type="Pfam" id="PF03092">
    <property type="entry name" value="BT1"/>
    <property type="match status" value="1"/>
</dbReference>
<accession>A0A7S3Y9P0</accession>
<dbReference type="InterPro" id="IPR036259">
    <property type="entry name" value="MFS_trans_sf"/>
</dbReference>
<evidence type="ECO:0000256" key="1">
    <source>
        <dbReference type="ARBA" id="ARBA00004141"/>
    </source>
</evidence>
<evidence type="ECO:0000256" key="2">
    <source>
        <dbReference type="ARBA" id="ARBA00007015"/>
    </source>
</evidence>
<proteinExistence type="inferred from homology"/>
<dbReference type="AlphaFoldDB" id="A0A7S3Y9P0"/>
<gene>
    <name evidence="8" type="ORF">LGLO00237_LOCUS1189</name>
</gene>
<dbReference type="SUPFAM" id="SSF103473">
    <property type="entry name" value="MFS general substrate transporter"/>
    <property type="match status" value="1"/>
</dbReference>
<evidence type="ECO:0000256" key="6">
    <source>
        <dbReference type="ARBA" id="ARBA00023136"/>
    </source>
</evidence>
<evidence type="ECO:0000313" key="8">
    <source>
        <dbReference type="EMBL" id="CAE0645323.1"/>
    </source>
</evidence>
<comment type="similarity">
    <text evidence="2">Belongs to the major facilitator superfamily. Folate-biopterin transporter (TC 2.A.71) family.</text>
</comment>
<evidence type="ECO:0000256" key="3">
    <source>
        <dbReference type="ARBA" id="ARBA00022448"/>
    </source>
</evidence>
<keyword evidence="5 7" id="KW-1133">Transmembrane helix</keyword>
<evidence type="ECO:0000256" key="5">
    <source>
        <dbReference type="ARBA" id="ARBA00022989"/>
    </source>
</evidence>
<name>A0A7S3Y9P0_9EUKA</name>
<evidence type="ECO:0000256" key="7">
    <source>
        <dbReference type="SAM" id="Phobius"/>
    </source>
</evidence>
<organism evidence="8">
    <name type="scientific">Lotharella globosa</name>
    <dbReference type="NCBI Taxonomy" id="91324"/>
    <lineage>
        <taxon>Eukaryota</taxon>
        <taxon>Sar</taxon>
        <taxon>Rhizaria</taxon>
        <taxon>Cercozoa</taxon>
        <taxon>Chlorarachniophyceae</taxon>
        <taxon>Lotharella</taxon>
    </lineage>
</organism>
<evidence type="ECO:0000256" key="4">
    <source>
        <dbReference type="ARBA" id="ARBA00022692"/>
    </source>
</evidence>
<keyword evidence="4 7" id="KW-0812">Transmembrane</keyword>
<protein>
    <submittedName>
        <fullName evidence="8">Uncharacterized protein</fullName>
    </submittedName>
</protein>
<keyword evidence="6 7" id="KW-0472">Membrane</keyword>
<dbReference type="EMBL" id="HBIV01001708">
    <property type="protein sequence ID" value="CAE0645323.1"/>
    <property type="molecule type" value="Transcribed_RNA"/>
</dbReference>
<comment type="subcellular location">
    <subcellularLocation>
        <location evidence="1">Membrane</location>
        <topology evidence="1">Multi-pass membrane protein</topology>
    </subcellularLocation>
</comment>
<feature type="transmembrane region" description="Helical" evidence="7">
    <location>
        <begin position="84"/>
        <end position="108"/>
    </location>
</feature>
<sequence length="148" mass="15671">MKNRYAGISSAISGLASAFSTLPLVVLATNRPPPGKNRGLFYGLYLAAIDLGDSIGDWVTTPIVERLGITTLPPKFGHGLTSGLSLLIIICSCIRLFALFAFMPLILFSRPARIGGVPDEDPDGNHGEAVLQSEALLADEKLDPPSPL</sequence>
<dbReference type="InterPro" id="IPR039309">
    <property type="entry name" value="BT1"/>
</dbReference>
<dbReference type="GO" id="GO:0016020">
    <property type="term" value="C:membrane"/>
    <property type="evidence" value="ECO:0007669"/>
    <property type="project" value="UniProtKB-SubCell"/>
</dbReference>
<reference evidence="8" key="1">
    <citation type="submission" date="2021-01" db="EMBL/GenBank/DDBJ databases">
        <authorList>
            <person name="Corre E."/>
            <person name="Pelletier E."/>
            <person name="Niang G."/>
            <person name="Scheremetjew M."/>
            <person name="Finn R."/>
            <person name="Kale V."/>
            <person name="Holt S."/>
            <person name="Cochrane G."/>
            <person name="Meng A."/>
            <person name="Brown T."/>
            <person name="Cohen L."/>
        </authorList>
    </citation>
    <scope>NUCLEOTIDE SEQUENCE</scope>
    <source>
        <strain evidence="8">CCCM811</strain>
    </source>
</reference>
<keyword evidence="3" id="KW-0813">Transport</keyword>